<evidence type="ECO:0000256" key="6">
    <source>
        <dbReference type="ARBA" id="ARBA00023237"/>
    </source>
</evidence>
<keyword evidence="6" id="KW-0998">Cell outer membrane</keyword>
<dbReference type="EMBL" id="BKCJ010000002">
    <property type="protein sequence ID" value="GEU28161.1"/>
    <property type="molecule type" value="Genomic_DNA"/>
</dbReference>
<dbReference type="SUPFAM" id="SSF56935">
    <property type="entry name" value="Porins"/>
    <property type="match status" value="1"/>
</dbReference>
<dbReference type="Gene3D" id="2.40.170.20">
    <property type="entry name" value="TonB-dependent receptor, beta-barrel domain"/>
    <property type="match status" value="1"/>
</dbReference>
<feature type="compositionally biased region" description="Low complexity" evidence="7">
    <location>
        <begin position="973"/>
        <end position="983"/>
    </location>
</feature>
<feature type="compositionally biased region" description="Basic residues" evidence="7">
    <location>
        <begin position="729"/>
        <end position="748"/>
    </location>
</feature>
<evidence type="ECO:0000256" key="4">
    <source>
        <dbReference type="ARBA" id="ARBA00023077"/>
    </source>
</evidence>
<feature type="region of interest" description="Disordered" evidence="7">
    <location>
        <begin position="483"/>
        <end position="652"/>
    </location>
</feature>
<feature type="compositionally biased region" description="Basic and acidic residues" evidence="7">
    <location>
        <begin position="2723"/>
        <end position="2737"/>
    </location>
</feature>
<feature type="domain" description="TonB-dependent receptor plug" evidence="9">
    <location>
        <begin position="1251"/>
        <end position="1367"/>
    </location>
</feature>
<dbReference type="InterPro" id="IPR039426">
    <property type="entry name" value="TonB-dep_rcpt-like"/>
</dbReference>
<proteinExistence type="predicted"/>
<dbReference type="PROSITE" id="PS52016">
    <property type="entry name" value="TONB_DEPENDENT_REC_3"/>
    <property type="match status" value="1"/>
</dbReference>
<feature type="compositionally biased region" description="Basic residues" evidence="7">
    <location>
        <begin position="609"/>
        <end position="631"/>
    </location>
</feature>
<feature type="compositionally biased region" description="Low complexity" evidence="7">
    <location>
        <begin position="286"/>
        <end position="303"/>
    </location>
</feature>
<feature type="compositionally biased region" description="Basic and acidic residues" evidence="7">
    <location>
        <begin position="489"/>
        <end position="502"/>
    </location>
</feature>
<dbReference type="Gene3D" id="2.170.130.10">
    <property type="entry name" value="TonB-dependent receptor, plug domain"/>
    <property type="match status" value="1"/>
</dbReference>
<evidence type="ECO:0000256" key="7">
    <source>
        <dbReference type="SAM" id="MobiDB-lite"/>
    </source>
</evidence>
<feature type="region of interest" description="Disordered" evidence="7">
    <location>
        <begin position="1984"/>
        <end position="2018"/>
    </location>
</feature>
<feature type="compositionally biased region" description="Basic residues" evidence="7">
    <location>
        <begin position="562"/>
        <end position="572"/>
    </location>
</feature>
<feature type="region of interest" description="Disordered" evidence="7">
    <location>
        <begin position="124"/>
        <end position="327"/>
    </location>
</feature>
<dbReference type="Pfam" id="PF00593">
    <property type="entry name" value="TonB_dep_Rec_b-barrel"/>
    <property type="match status" value="1"/>
</dbReference>
<dbReference type="InterPro" id="IPR012910">
    <property type="entry name" value="Plug_dom"/>
</dbReference>
<dbReference type="InterPro" id="IPR037066">
    <property type="entry name" value="Plug_dom_sf"/>
</dbReference>
<feature type="region of interest" description="Disordered" evidence="7">
    <location>
        <begin position="698"/>
        <end position="748"/>
    </location>
</feature>
<feature type="compositionally biased region" description="Low complexity" evidence="7">
    <location>
        <begin position="267"/>
        <end position="277"/>
    </location>
</feature>
<feature type="compositionally biased region" description="Low complexity" evidence="7">
    <location>
        <begin position="797"/>
        <end position="807"/>
    </location>
</feature>
<evidence type="ECO:0000256" key="2">
    <source>
        <dbReference type="ARBA" id="ARBA00022448"/>
    </source>
</evidence>
<feature type="region of interest" description="Disordered" evidence="7">
    <location>
        <begin position="66"/>
        <end position="95"/>
    </location>
</feature>
<feature type="region of interest" description="Disordered" evidence="7">
    <location>
        <begin position="956"/>
        <end position="1054"/>
    </location>
</feature>
<feature type="region of interest" description="Disordered" evidence="7">
    <location>
        <begin position="2717"/>
        <end position="2744"/>
    </location>
</feature>
<comment type="caution">
    <text evidence="10">The sequence shown here is derived from an EMBL/GenBank/DDBJ whole genome shotgun (WGS) entry which is preliminary data.</text>
</comment>
<feature type="compositionally biased region" description="Basic and acidic residues" evidence="7">
    <location>
        <begin position="548"/>
        <end position="561"/>
    </location>
</feature>
<organism evidence="10">
    <name type="scientific">Tanacetum cinerariifolium</name>
    <name type="common">Dalmatian daisy</name>
    <name type="synonym">Chrysanthemum cinerariifolium</name>
    <dbReference type="NCBI Taxonomy" id="118510"/>
    <lineage>
        <taxon>Eukaryota</taxon>
        <taxon>Viridiplantae</taxon>
        <taxon>Streptophyta</taxon>
        <taxon>Embryophyta</taxon>
        <taxon>Tracheophyta</taxon>
        <taxon>Spermatophyta</taxon>
        <taxon>Magnoliopsida</taxon>
        <taxon>eudicotyledons</taxon>
        <taxon>Gunneridae</taxon>
        <taxon>Pentapetalae</taxon>
        <taxon>asterids</taxon>
        <taxon>campanulids</taxon>
        <taxon>Asterales</taxon>
        <taxon>Asteraceae</taxon>
        <taxon>Asteroideae</taxon>
        <taxon>Anthemideae</taxon>
        <taxon>Anthemidinae</taxon>
        <taxon>Tanacetum</taxon>
    </lineage>
</organism>
<feature type="compositionally biased region" description="Basic residues" evidence="7">
    <location>
        <begin position="131"/>
        <end position="143"/>
    </location>
</feature>
<feature type="compositionally biased region" description="Low complexity" evidence="7">
    <location>
        <begin position="250"/>
        <end position="259"/>
    </location>
</feature>
<feature type="compositionally biased region" description="Basic residues" evidence="7">
    <location>
        <begin position="1033"/>
        <end position="1047"/>
    </location>
</feature>
<dbReference type="PANTHER" id="PTHR30069">
    <property type="entry name" value="TONB-DEPENDENT OUTER MEMBRANE RECEPTOR"/>
    <property type="match status" value="1"/>
</dbReference>
<dbReference type="CDD" id="cd01347">
    <property type="entry name" value="ligand_gated_channel"/>
    <property type="match status" value="1"/>
</dbReference>
<feature type="compositionally biased region" description="Low complexity" evidence="7">
    <location>
        <begin position="432"/>
        <end position="442"/>
    </location>
</feature>
<feature type="compositionally biased region" description="Low complexity" evidence="7">
    <location>
        <begin position="172"/>
        <end position="189"/>
    </location>
</feature>
<evidence type="ECO:0000313" key="10">
    <source>
        <dbReference type="EMBL" id="GEU28161.1"/>
    </source>
</evidence>
<feature type="compositionally biased region" description="Basic residues" evidence="7">
    <location>
        <begin position="236"/>
        <end position="249"/>
    </location>
</feature>
<dbReference type="Pfam" id="PF07715">
    <property type="entry name" value="Plug"/>
    <property type="match status" value="1"/>
</dbReference>
<keyword evidence="3" id="KW-0812">Transmembrane</keyword>
<evidence type="ECO:0000259" key="8">
    <source>
        <dbReference type="Pfam" id="PF00593"/>
    </source>
</evidence>
<gene>
    <name evidence="10" type="ORF">Tci_000139</name>
</gene>
<keyword evidence="5" id="KW-0472">Membrane</keyword>
<feature type="domain" description="TonB-dependent receptor-like beta-barrel" evidence="8">
    <location>
        <begin position="1427"/>
        <end position="1840"/>
    </location>
</feature>
<evidence type="ECO:0000256" key="1">
    <source>
        <dbReference type="ARBA" id="ARBA00004571"/>
    </source>
</evidence>
<feature type="compositionally biased region" description="Low complexity" evidence="7">
    <location>
        <begin position="527"/>
        <end position="541"/>
    </location>
</feature>
<feature type="compositionally biased region" description="Low complexity" evidence="7">
    <location>
        <begin position="863"/>
        <end position="877"/>
    </location>
</feature>
<reference evidence="10" key="1">
    <citation type="journal article" date="2019" name="Sci. Rep.">
        <title>Draft genome of Tanacetum cinerariifolium, the natural source of mosquito coil.</title>
        <authorList>
            <person name="Yamashiro T."/>
            <person name="Shiraishi A."/>
            <person name="Satake H."/>
            <person name="Nakayama K."/>
        </authorList>
    </citation>
    <scope>NUCLEOTIDE SEQUENCE</scope>
</reference>
<dbReference type="InterPro" id="IPR000531">
    <property type="entry name" value="Beta-barrel_TonB"/>
</dbReference>
<comment type="subcellular location">
    <subcellularLocation>
        <location evidence="1">Cell outer membrane</location>
        <topology evidence="1">Multi-pass membrane protein</topology>
    </subcellularLocation>
</comment>
<keyword evidence="4" id="KW-0798">TonB box</keyword>
<dbReference type="PANTHER" id="PTHR30069:SF39">
    <property type="entry name" value="BLL6183 PROTEIN"/>
    <property type="match status" value="1"/>
</dbReference>
<dbReference type="GO" id="GO:0015344">
    <property type="term" value="F:siderophore uptake transmembrane transporter activity"/>
    <property type="evidence" value="ECO:0007669"/>
    <property type="project" value="TreeGrafter"/>
</dbReference>
<sequence>MSGQSVGEKERRGAGHLITGVACRAAAGPINRQDAYCSLLALSNGTPYYCNPIAITDHLHDTHRAPDQALRRAPRRGRPEPARPGRRNLRPAGPQWRRQIHHHRLPAGICAAGRGQHRAGRLAAAAGGSRHCPRRVHRGKRGAVRPSDGRGKRRILPAPAGTQGRSGRHRSAAGARRPARACVAPPGARLLERHAAKSGHRHGAGQGRAGAGARRAHVRPRSGGERHVRQPDPLAGRRRRGRDHGHPRPAARAGTGPPLRHARGRPPGRLARTAPRLARARRGGLRRAAGCQRRAAHGAGPAADPRRPPRRRQCRAAALGPSRQQESPCGRALRHLCVQAAVHAGRARSRHRALRRLQHLAGSPPSERHGVPPRRRRARYRAPIPPQSRIGAAGAGAGRDDFSGLRHVCRRARARHAGGAACQRRAAGRRGAGPQRRAAVPGAGDGAARMHRHCSRQMACWRRRAVHRWRRPHGGVCTGLPGLPGHVGGADRGRVGPRREPARQPGRAGCRLDRTDARGPARRHRSGAGPSGTAQAAAAAPVRRDRRARPARELVGREPAARRRARQRRVRPPLRPAVRDLAAPERRHGAGRVAVADGGHCRPVVAPGRQRHGRPPGVRAQRRSPPPRHPGHAQYRGHAPPGPRRRALRSGRGAVAAHPAACLLLWRACASCGMEACDEQDIDAGHLRPARAAARARRGAAAGGRPAAGRVRPVRRQPFPPARGCGAAGRRRPRGGRPPRRGRPRRPLFRRSAVAAVRWRAVVPHARRCARLCVPRARGLCGTAAAARRGAGHRPGRPAAGLRAGAGRIDGIGPHRCRDRSSGAPGRRPLRPDVFCRIPVAADCAGPVRVGPDPGPREPAPAQPAAAGRAQPAHPVRPGGGARHAGHRPAGGHGGAAVAGAGRGAGQRRRHGGAGVVDAGRHRLHAVLDDGRRGRVRRGPRPHACGVLRLRRLAAAGRRAAGNRGRRRPPGRADPAARSVCARAARRRRPGGRQPRAQPGAVLRQPPGVAAHAHPRGRRAGQRVAPAAGRGAGQRHGRGGRPVRPRRGQAGGAVGAAGRAVAGHAGQRRVGPHCRQRQRAPAGIHRGGDHASAGAARVLPAGHPAGRAGRRTASVPARLPGRLRLPLFRRSAALCAVARAGRATGAGCRLLDPGRMGRRLPGAGRRDFAARAPPPSLTLTTGVIVSHRYIPRSPLRTLPCALVLSCALPAACAVEDDRADTAVQVVEIRGDKQVNDKQEGGDRLAPGAGARSLPSAVVAITPDDVAGINVGRDISNVFRRVPGVVANNIDQGDTGNGFRMRGFATQGTHGADTAVVVDGVPQNIPSSQGGAGHGPVFLEWMTPDMIGRIDVIKGPVSALYGDQNRAGAVEIATRDGGAGTPSSVSVTRESDDGRRGALTLSGAAHGVRSLLVADAYRADSYRNDARNRRNNVFWKLSTTAGDGDYSVRASYYNSRFTAAGYLLLPAMEAGLDPRSVQFNLPGFGDAERSTLVFNRKPANGEAGWDATVYGEKFERSRAIATSTTEHTYGYDHRDIFGGRLAYRWAPGDNATLTAGAETRADRGDALRQQYRLGRPTASYINNQQLDLLTYGAFVQGQYRVTPTFKLHGGARYDRFDYTLRNRKLPAASTGYTASVVTPKYGVLWAPLAQAEVFANVAEGFRSPAAEQISSSGTPGPLGASGGRINAGIAPSKVRSIDLGVNLRPSRAWQLSGTGYTIRNDDEIVNSAPDVYTAAGRTTRKGVDLDARYDGRAFSAYASYGRILRARIDNPMPGAGARLSVPAHQYKAGAEWRTGVAGGRLRLNGDVYATARNPYYMGTPLVERDMPTYVRYDAKASWEIGNVQAALFAIFQPHVFASDIATAAGGVGGPPHLHLHLHLHLNPLDHHGDALAHADAHGAQRIAAAGALQLVHCGGHQARAAHAQRMAQRDGAAQRVDARVVVAQAQRAQHGQALGRERFVQFDDVHAVQRHAQLAQQLVRGGRGADAHHARRHAGAGHAHDAGAGREAMARGGCGAGDQQGAGAVVDARRITGGDGAVRRHHAPEPGQRLERGGARMLVLAERERLALFLRHRHRHDFVFVQSVTQGPGRLVLAGQRKAVLVGAADAVVGSDVFRRRRHGVQPVQRLHGRVGEAPADGGVVHRGAARKRRIGLAHDERRARHRFHAAGDHQRRAAGLDGARCRAHGVHARAAQAVDGGPRHLHRQAGQQRRHAGDVAVVLAGLVGAAVDDVVHLVPQHAGVAAHQRAQRHGAQVVRPHIFQGAAVAADRRAHGIADISVVHGVSSVGDGQQRRGGDRLQRFEGQARRHVAHAQAGSRDVDHGQVGVQPAHARHAGERIGAVRHQLALAGLGLVVHHDKHLLGADGQVHGAAHGGNRIGGARVPVGQVAGGRHLERAQHAHVQVAAAHHRKRVGMVEVRAAREQRDGLLAGVDQVLVFLPRRRRGAHAQHAVLAVQEHFALGRQVVGHPGGQADAQVDALHENAGRDDHFGIEFAQPHHRAHLRHRDPGRHGHDGTEVARGLAVHQVAPAVAAQRLDQRKVRVQRVFEHVVLAVDQARFLALGQLGAVAGGRIKAADAGAGGADAFGQVALRREFQLDPARVVQRIEVVRIRLARKRADDLAHPACLEQGRQSRLAVAGVVVDDGQFARALVDQRVDQRRRHAGVAEAADHDGSGAQEIPQRQVEGVFGLDVGNMGGVQHHHARAGNCLRHRFGIRHGGDGVVPARHDQRGRGNDRDGGRQVGRGQGLAAGRVPLGIGAAQALHQGPRRVRVMRRPGGREPARSGAVGHAVHAGRAHLGRAVAPALRRADARRRVGQRQRRHALRRVHGQPLGDHAAHRQAAHMGAVDGQRIEQRQRVGAQLVQRAGSGGRA</sequence>
<feature type="region of interest" description="Disordered" evidence="7">
    <location>
        <begin position="847"/>
        <end position="919"/>
    </location>
</feature>
<feature type="compositionally biased region" description="Basic and acidic residues" evidence="7">
    <location>
        <begin position="510"/>
        <end position="519"/>
    </location>
</feature>
<evidence type="ECO:0000256" key="3">
    <source>
        <dbReference type="ARBA" id="ARBA00022692"/>
    </source>
</evidence>
<feature type="compositionally biased region" description="Low complexity" evidence="7">
    <location>
        <begin position="699"/>
        <end position="711"/>
    </location>
</feature>
<evidence type="ECO:0008006" key="11">
    <source>
        <dbReference type="Google" id="ProtNLM"/>
    </source>
</evidence>
<feature type="compositionally biased region" description="Gly residues" evidence="7">
    <location>
        <begin position="878"/>
        <end position="905"/>
    </location>
</feature>
<evidence type="ECO:0000259" key="9">
    <source>
        <dbReference type="Pfam" id="PF07715"/>
    </source>
</evidence>
<dbReference type="InterPro" id="IPR036942">
    <property type="entry name" value="Beta-barrel_TonB_sf"/>
</dbReference>
<dbReference type="GO" id="GO:0044718">
    <property type="term" value="P:siderophore transmembrane transport"/>
    <property type="evidence" value="ECO:0007669"/>
    <property type="project" value="TreeGrafter"/>
</dbReference>
<keyword evidence="2" id="KW-0813">Transport</keyword>
<accession>A0A699GF13</accession>
<feature type="compositionally biased region" description="Pro residues" evidence="7">
    <location>
        <begin position="853"/>
        <end position="862"/>
    </location>
</feature>
<evidence type="ECO:0000256" key="5">
    <source>
        <dbReference type="ARBA" id="ARBA00023136"/>
    </source>
</evidence>
<name>A0A699GF13_TANCI</name>
<feature type="region of interest" description="Disordered" evidence="7">
    <location>
        <begin position="1374"/>
        <end position="1393"/>
    </location>
</feature>
<feature type="compositionally biased region" description="Low complexity" evidence="7">
    <location>
        <begin position="992"/>
        <end position="1001"/>
    </location>
</feature>
<protein>
    <recommendedName>
        <fullName evidence="11">TonB-dependent receptor plug domain-containing protein</fullName>
    </recommendedName>
</protein>
<feature type="region of interest" description="Disordered" evidence="7">
    <location>
        <begin position="420"/>
        <end position="446"/>
    </location>
</feature>
<feature type="region of interest" description="Disordered" evidence="7">
    <location>
        <begin position="789"/>
        <end position="831"/>
    </location>
</feature>